<name>A0A0G2GXY1_PHACM</name>
<dbReference type="AlphaFoldDB" id="A0A0G2GXY1"/>
<reference evidence="4 5" key="2">
    <citation type="submission" date="2015-05" db="EMBL/GenBank/DDBJ databases">
        <authorList>
            <person name="Morales-Cruz A."/>
            <person name="Amrine K.C."/>
            <person name="Cantu D."/>
        </authorList>
    </citation>
    <scope>NUCLEOTIDE SEQUENCE [LARGE SCALE GENOMIC DNA]</scope>
    <source>
        <strain evidence="4">UCRPC4</strain>
    </source>
</reference>
<reference evidence="4 5" key="1">
    <citation type="submission" date="2015-05" db="EMBL/GenBank/DDBJ databases">
        <title>Distinctive expansion of gene families associated with plant cell wall degradation and secondary metabolism in the genomes of grapevine trunk pathogens.</title>
        <authorList>
            <person name="Lawrence D.P."/>
            <person name="Travadon R."/>
            <person name="Rolshausen P.E."/>
            <person name="Baumgartner K."/>
        </authorList>
    </citation>
    <scope>NUCLEOTIDE SEQUENCE [LARGE SCALE GENOMIC DNA]</scope>
    <source>
        <strain evidence="4">UCRPC4</strain>
    </source>
</reference>
<dbReference type="Proteomes" id="UP000053317">
    <property type="component" value="Unassembled WGS sequence"/>
</dbReference>
<dbReference type="GO" id="GO:0016616">
    <property type="term" value="F:oxidoreductase activity, acting on the CH-OH group of donors, NAD or NADP as acceptor"/>
    <property type="evidence" value="ECO:0007669"/>
    <property type="project" value="TreeGrafter"/>
</dbReference>
<protein>
    <submittedName>
        <fullName evidence="4">Putative ketoreductase</fullName>
    </submittedName>
</protein>
<dbReference type="InterPro" id="IPR036291">
    <property type="entry name" value="NAD(P)-bd_dom_sf"/>
</dbReference>
<dbReference type="EMBL" id="LCWF01000084">
    <property type="protein sequence ID" value="KKY21505.1"/>
    <property type="molecule type" value="Genomic_DNA"/>
</dbReference>
<comment type="similarity">
    <text evidence="2">Belongs to the NAD(P)-dependent epimerase/dehydratase family. Dihydroflavonol-4-reductase subfamily.</text>
</comment>
<gene>
    <name evidence="4" type="ORF">UCRPC4_g03609</name>
</gene>
<keyword evidence="1" id="KW-0560">Oxidoreductase</keyword>
<evidence type="ECO:0000259" key="3">
    <source>
        <dbReference type="Pfam" id="PF01370"/>
    </source>
</evidence>
<dbReference type="Pfam" id="PF01370">
    <property type="entry name" value="Epimerase"/>
    <property type="match status" value="1"/>
</dbReference>
<accession>A0A0G2GXY1</accession>
<dbReference type="SUPFAM" id="SSF51735">
    <property type="entry name" value="NAD(P)-binding Rossmann-fold domains"/>
    <property type="match status" value="1"/>
</dbReference>
<organism evidence="4 5">
    <name type="scientific">Phaeomoniella chlamydospora</name>
    <name type="common">Phaeoacremonium chlamydosporum</name>
    <dbReference type="NCBI Taxonomy" id="158046"/>
    <lineage>
        <taxon>Eukaryota</taxon>
        <taxon>Fungi</taxon>
        <taxon>Dikarya</taxon>
        <taxon>Ascomycota</taxon>
        <taxon>Pezizomycotina</taxon>
        <taxon>Eurotiomycetes</taxon>
        <taxon>Chaetothyriomycetidae</taxon>
        <taxon>Phaeomoniellales</taxon>
        <taxon>Phaeomoniellaceae</taxon>
        <taxon>Phaeomoniella</taxon>
    </lineage>
</organism>
<dbReference type="FunFam" id="3.40.50.720:FF:000191">
    <property type="entry name" value="Methylglyoxal reductase (NADPH-dependent)"/>
    <property type="match status" value="1"/>
</dbReference>
<evidence type="ECO:0000256" key="2">
    <source>
        <dbReference type="ARBA" id="ARBA00023445"/>
    </source>
</evidence>
<proteinExistence type="inferred from homology"/>
<dbReference type="InterPro" id="IPR001509">
    <property type="entry name" value="Epimerase_deHydtase"/>
</dbReference>
<keyword evidence="5" id="KW-1185">Reference proteome</keyword>
<dbReference type="CDD" id="cd05227">
    <property type="entry name" value="AR_SDR_e"/>
    <property type="match status" value="1"/>
</dbReference>
<evidence type="ECO:0000313" key="4">
    <source>
        <dbReference type="EMBL" id="KKY21505.1"/>
    </source>
</evidence>
<feature type="domain" description="NAD-dependent epimerase/dehydratase" evidence="3">
    <location>
        <begin position="3"/>
        <end position="255"/>
    </location>
</feature>
<dbReference type="OrthoDB" id="2735536at2759"/>
<comment type="caution">
    <text evidence="4">The sequence shown here is derived from an EMBL/GenBank/DDBJ whole genome shotgun (WGS) entry which is preliminary data.</text>
</comment>
<dbReference type="Gene3D" id="3.40.50.720">
    <property type="entry name" value="NAD(P)-binding Rossmann-like Domain"/>
    <property type="match status" value="1"/>
</dbReference>
<evidence type="ECO:0000313" key="5">
    <source>
        <dbReference type="Proteomes" id="UP000053317"/>
    </source>
</evidence>
<dbReference type="InterPro" id="IPR050425">
    <property type="entry name" value="NAD(P)_dehydrat-like"/>
</dbReference>
<dbReference type="PANTHER" id="PTHR10366:SF564">
    <property type="entry name" value="STEROL-4-ALPHA-CARBOXYLATE 3-DEHYDROGENASE, DECARBOXYLATING"/>
    <property type="match status" value="1"/>
</dbReference>
<evidence type="ECO:0000256" key="1">
    <source>
        <dbReference type="ARBA" id="ARBA00023002"/>
    </source>
</evidence>
<sequence>MKVLLTGGSGFIAAHCLDILLAHKHTVVTTVRSAAKGQKILDAHPDVPKGQLSYVIVEDIAKPGAFDEAVKSEPPFDACLHTASPFHHNFDKPTELLEPAVNGTVGILKAIKASAPNIKRVAITSSFAAIVNVQKHPEKYDESVWNPVTYEDGINDRSQTYRASKTLAEKAAWEFIEREKPSFTISTINPPMVYGPIVHYLNNLDSINTSNARFVSLIRGEWKTGLPPSATNIWVDVRDLALAHVRAIEVPEAAGKRFFVTAGPYSNKDIADIVKKNFPEYADKLPAEYKADYPDPMFAIDNARSKDILGLSYTALEKTVVDTITSLKEVGA</sequence>
<dbReference type="PANTHER" id="PTHR10366">
    <property type="entry name" value="NAD DEPENDENT EPIMERASE/DEHYDRATASE"/>
    <property type="match status" value="1"/>
</dbReference>